<evidence type="ECO:0000256" key="1">
    <source>
        <dbReference type="SAM" id="MobiDB-lite"/>
    </source>
</evidence>
<dbReference type="VEuPathDB" id="VectorBase:ASTE000798"/>
<evidence type="ECO:0000313" key="2">
    <source>
        <dbReference type="EnsemblMetazoa" id="ASTEI11560-PA"/>
    </source>
</evidence>
<dbReference type="VEuPathDB" id="VectorBase:ASTEI20_035801"/>
<dbReference type="Proteomes" id="UP000076408">
    <property type="component" value="Unassembled WGS sequence"/>
</dbReference>
<reference evidence="2" key="2">
    <citation type="submission" date="2020-05" db="UniProtKB">
        <authorList>
            <consortium name="EnsemblMetazoa"/>
        </authorList>
    </citation>
    <scope>IDENTIFICATION</scope>
    <source>
        <strain evidence="2">Indian</strain>
    </source>
</reference>
<dbReference type="AlphaFoldDB" id="A0A182YSX4"/>
<evidence type="ECO:0000313" key="3">
    <source>
        <dbReference type="Proteomes" id="UP000076408"/>
    </source>
</evidence>
<dbReference type="EnsemblMetazoa" id="ASTEI11560-RA">
    <property type="protein sequence ID" value="ASTEI11560-PA"/>
    <property type="gene ID" value="ASTEI11560"/>
</dbReference>
<feature type="region of interest" description="Disordered" evidence="1">
    <location>
        <begin position="1"/>
        <end position="33"/>
    </location>
</feature>
<dbReference type="VEuPathDB" id="VectorBase:ASTEI11560"/>
<reference evidence="3" key="1">
    <citation type="journal article" date="2014" name="Genome Biol.">
        <title>Genome analysis of a major urban malaria vector mosquito, Anopheles stephensi.</title>
        <authorList>
            <person name="Jiang X."/>
            <person name="Peery A."/>
            <person name="Hall A.B."/>
            <person name="Sharma A."/>
            <person name="Chen X.G."/>
            <person name="Waterhouse R.M."/>
            <person name="Komissarov A."/>
            <person name="Riehle M.M."/>
            <person name="Shouche Y."/>
            <person name="Sharakhova M.V."/>
            <person name="Lawson D."/>
            <person name="Pakpour N."/>
            <person name="Arensburger P."/>
            <person name="Davidson V.L."/>
            <person name="Eiglmeier K."/>
            <person name="Emrich S."/>
            <person name="George P."/>
            <person name="Kennedy R.C."/>
            <person name="Mane S.P."/>
            <person name="Maslen G."/>
            <person name="Oringanje C."/>
            <person name="Qi Y."/>
            <person name="Settlage R."/>
            <person name="Tojo M."/>
            <person name="Tubio J.M."/>
            <person name="Unger M.F."/>
            <person name="Wang B."/>
            <person name="Vernick K.D."/>
            <person name="Ribeiro J.M."/>
            <person name="James A.A."/>
            <person name="Michel K."/>
            <person name="Riehle M.A."/>
            <person name="Luckhart S."/>
            <person name="Sharakhov I.V."/>
            <person name="Tu Z."/>
        </authorList>
    </citation>
    <scope>NUCLEOTIDE SEQUENCE [LARGE SCALE GENOMIC DNA]</scope>
    <source>
        <strain evidence="3">Indian</strain>
    </source>
</reference>
<sequence>MKNSDTPGAHYHTASGNPKTIVRGRYGSRQPDTGRVEETIYTAGPRGDASDAFKLTDCGTAFVG</sequence>
<protein>
    <submittedName>
        <fullName evidence="2">Uncharacterized protein</fullName>
    </submittedName>
</protein>
<name>A0A182YSX4_ANOST</name>
<proteinExistence type="predicted"/>
<dbReference type="STRING" id="30069.A0A182YSX4"/>
<keyword evidence="3" id="KW-1185">Reference proteome</keyword>
<organism evidence="2 3">
    <name type="scientific">Anopheles stephensi</name>
    <name type="common">Indo-Pakistan malaria mosquito</name>
    <dbReference type="NCBI Taxonomy" id="30069"/>
    <lineage>
        <taxon>Eukaryota</taxon>
        <taxon>Metazoa</taxon>
        <taxon>Ecdysozoa</taxon>
        <taxon>Arthropoda</taxon>
        <taxon>Hexapoda</taxon>
        <taxon>Insecta</taxon>
        <taxon>Pterygota</taxon>
        <taxon>Neoptera</taxon>
        <taxon>Endopterygota</taxon>
        <taxon>Diptera</taxon>
        <taxon>Nematocera</taxon>
        <taxon>Culicoidea</taxon>
        <taxon>Culicidae</taxon>
        <taxon>Anophelinae</taxon>
        <taxon>Anopheles</taxon>
    </lineage>
</organism>
<accession>A0A182YSX4</accession>